<dbReference type="InterPro" id="IPR051209">
    <property type="entry name" value="FAD-bind_Monooxygenase_sf"/>
</dbReference>
<organism evidence="1 2">
    <name type="scientific">Mycobacteroides abscessus 1948</name>
    <dbReference type="NCBI Taxonomy" id="1299323"/>
    <lineage>
        <taxon>Bacteria</taxon>
        <taxon>Bacillati</taxon>
        <taxon>Actinomycetota</taxon>
        <taxon>Actinomycetes</taxon>
        <taxon>Mycobacteriales</taxon>
        <taxon>Mycobacteriaceae</taxon>
        <taxon>Mycobacteroides</taxon>
        <taxon>Mycobacteroides abscessus</taxon>
    </lineage>
</organism>
<dbReference type="PANTHER" id="PTHR42877:SF4">
    <property type="entry name" value="FAD_NAD(P)-BINDING DOMAIN-CONTAINING PROTEIN-RELATED"/>
    <property type="match status" value="1"/>
</dbReference>
<dbReference type="InterPro" id="IPR036188">
    <property type="entry name" value="FAD/NAD-bd_sf"/>
</dbReference>
<comment type="caution">
    <text evidence="1">The sequence shown here is derived from an EMBL/GenBank/DDBJ whole genome shotgun (WGS) entry which is preliminary data.</text>
</comment>
<keyword evidence="1" id="KW-0560">Oxidoreductase</keyword>
<dbReference type="Gene3D" id="3.50.50.60">
    <property type="entry name" value="FAD/NAD(P)-binding domain"/>
    <property type="match status" value="1"/>
</dbReference>
<dbReference type="GO" id="GO:0004497">
    <property type="term" value="F:monooxygenase activity"/>
    <property type="evidence" value="ECO:0007669"/>
    <property type="project" value="UniProtKB-KW"/>
</dbReference>
<evidence type="ECO:0000313" key="1">
    <source>
        <dbReference type="EMBL" id="EUA63220.1"/>
    </source>
</evidence>
<proteinExistence type="predicted"/>
<sequence length="86" mass="9960">MRAKDLLTLDVRKDRQDRFNEDIQRRLGKTTWNSGCQSWYLTEDGKNTTMFPGFATQFARQLRTVELDDYSFTSGAAAARRRPSPP</sequence>
<evidence type="ECO:0000313" key="2">
    <source>
        <dbReference type="Proteomes" id="UP000021210"/>
    </source>
</evidence>
<name>A0A829QKX2_9MYCO</name>
<dbReference type="EMBL" id="JAOH01000002">
    <property type="protein sequence ID" value="EUA63220.1"/>
    <property type="molecule type" value="Genomic_DNA"/>
</dbReference>
<reference evidence="1 2" key="1">
    <citation type="submission" date="2013-12" db="EMBL/GenBank/DDBJ databases">
        <authorList>
            <person name="Zelazny A."/>
            <person name="Olivier K."/>
            <person name="Holland S."/>
            <person name="Lenaerts A."/>
            <person name="Ordway D."/>
            <person name="DeGroote M.A."/>
            <person name="Parker T."/>
            <person name="Sizemore C."/>
            <person name="Tallon L.J."/>
            <person name="Sadzewicz L.K."/>
            <person name="Sengamalay N."/>
            <person name="Fraser C.M."/>
            <person name="Hine E."/>
            <person name="Shefchek K.A."/>
            <person name="Das S.P."/>
            <person name="Tettelin H."/>
        </authorList>
    </citation>
    <scope>NUCLEOTIDE SEQUENCE [LARGE SCALE GENOMIC DNA]</scope>
    <source>
        <strain evidence="1 2">1948</strain>
    </source>
</reference>
<keyword evidence="1" id="KW-0503">Monooxygenase</keyword>
<accession>A0A829QKX2</accession>
<gene>
    <name evidence="1" type="ORF">I542_3377</name>
</gene>
<protein>
    <submittedName>
        <fullName evidence="1">Putative Phenylacetone monooxygenase domain protein</fullName>
    </submittedName>
</protein>
<dbReference type="AlphaFoldDB" id="A0A829QKX2"/>
<dbReference type="PANTHER" id="PTHR42877">
    <property type="entry name" value="L-ORNITHINE N(5)-MONOOXYGENASE-RELATED"/>
    <property type="match status" value="1"/>
</dbReference>
<dbReference type="Proteomes" id="UP000021210">
    <property type="component" value="Unassembled WGS sequence"/>
</dbReference>